<keyword evidence="2" id="KW-1185">Reference proteome</keyword>
<dbReference type="Proteomes" id="UP001140096">
    <property type="component" value="Unassembled WGS sequence"/>
</dbReference>
<protein>
    <submittedName>
        <fullName evidence="1">Serine/threonine protein kinase</fullName>
    </submittedName>
</protein>
<organism evidence="1 2">
    <name type="scientific">Coemansia furcata</name>
    <dbReference type="NCBI Taxonomy" id="417177"/>
    <lineage>
        <taxon>Eukaryota</taxon>
        <taxon>Fungi</taxon>
        <taxon>Fungi incertae sedis</taxon>
        <taxon>Zoopagomycota</taxon>
        <taxon>Kickxellomycotina</taxon>
        <taxon>Kickxellomycetes</taxon>
        <taxon>Kickxellales</taxon>
        <taxon>Kickxellaceae</taxon>
        <taxon>Coemansia</taxon>
    </lineage>
</organism>
<keyword evidence="1" id="KW-0418">Kinase</keyword>
<evidence type="ECO:0000313" key="1">
    <source>
        <dbReference type="EMBL" id="KAJ2813716.1"/>
    </source>
</evidence>
<accession>A0ACC1LQM3</accession>
<evidence type="ECO:0000313" key="2">
    <source>
        <dbReference type="Proteomes" id="UP001140096"/>
    </source>
</evidence>
<keyword evidence="1" id="KW-0808">Transferase</keyword>
<reference evidence="1" key="1">
    <citation type="submission" date="2022-07" db="EMBL/GenBank/DDBJ databases">
        <title>Phylogenomic reconstructions and comparative analyses of Kickxellomycotina fungi.</title>
        <authorList>
            <person name="Reynolds N.K."/>
            <person name="Stajich J.E."/>
            <person name="Barry K."/>
            <person name="Grigoriev I.V."/>
            <person name="Crous P."/>
            <person name="Smith M.E."/>
        </authorList>
    </citation>
    <scope>NUCLEOTIDE SEQUENCE</scope>
    <source>
        <strain evidence="1">CBS 102833</strain>
    </source>
</reference>
<name>A0ACC1LQM3_9FUNG</name>
<comment type="caution">
    <text evidence="1">The sequence shown here is derived from an EMBL/GenBank/DDBJ whole genome shotgun (WGS) entry which is preliminary data.</text>
</comment>
<gene>
    <name evidence="1" type="primary">SKS1</name>
    <name evidence="1" type="ORF">H4S07_000477</name>
</gene>
<dbReference type="EMBL" id="JANBUP010000028">
    <property type="protein sequence ID" value="KAJ2813716.1"/>
    <property type="molecule type" value="Genomic_DNA"/>
</dbReference>
<proteinExistence type="predicted"/>
<keyword evidence="1" id="KW-0723">Serine/threonine-protein kinase</keyword>
<sequence>MAAAPPIDRLAAGGMTGHAIDNGRLHFVRLMGVGTYGEVYHAVDRNSGESYAIKMLPRVPLPPSKDIPMDKPVIDGRSLSREVALFARVPPHENVIRLVRMMHTKDQIFVVMEYCSGGDLYENVSKNPHFRLPGNDPLIRRLFIQLISAVQHCHAHGIYHRDIKPENVLVTRDGLNVKLIDFGLATDQPVSREIGCGSAHYMSPEGQGGVKGDIVQYAAAPSDVWALGVIIINLVSGRNPWTRAHISDPLFQRYLLDKTVLFRAINASPEFQHIILRTFDINPATRCTLTELRQLIATCSRFTGPTDIQRSRDQIECSIQSSLASDVSRSAADDVMTAGKPPLQQQSQQAPAQDGQQVCIPASTLEACQVGTCSQRADLRSPQTGQTQSPARLANNGGPANGSAVAQVADTVSLSSAGSMPESPPATVKPFGYLPIVMPIVEKLSSIGNSTETPGQDSEYLQCPIAGNER</sequence>